<proteinExistence type="predicted"/>
<comment type="subcellular location">
    <subcellularLocation>
        <location evidence="1">Cell membrane</location>
        <topology evidence="1">Single-pass membrane protein</topology>
    </subcellularLocation>
</comment>
<gene>
    <name evidence="8" type="ORF">KH142_01655</name>
</gene>
<evidence type="ECO:0000256" key="6">
    <source>
        <dbReference type="SAM" id="Phobius"/>
    </source>
</evidence>
<evidence type="ECO:0000256" key="5">
    <source>
        <dbReference type="ARBA" id="ARBA00023136"/>
    </source>
</evidence>
<evidence type="ECO:0000259" key="7">
    <source>
        <dbReference type="Pfam" id="PF04024"/>
    </source>
</evidence>
<dbReference type="PANTHER" id="PTHR33885:SF3">
    <property type="entry name" value="PHAGE SHOCK PROTEIN C"/>
    <property type="match status" value="1"/>
</dbReference>
<feature type="domain" description="Phage shock protein PspC N-terminal" evidence="7">
    <location>
        <begin position="14"/>
        <end position="68"/>
    </location>
</feature>
<keyword evidence="3 6" id="KW-0812">Transmembrane</keyword>
<dbReference type="GO" id="GO:0005886">
    <property type="term" value="C:plasma membrane"/>
    <property type="evidence" value="ECO:0007669"/>
    <property type="project" value="UniProtKB-SubCell"/>
</dbReference>
<name>A0A943Z732_9ACTN</name>
<feature type="transmembrane region" description="Helical" evidence="6">
    <location>
        <begin position="142"/>
        <end position="163"/>
    </location>
</feature>
<feature type="transmembrane region" description="Helical" evidence="6">
    <location>
        <begin position="169"/>
        <end position="188"/>
    </location>
</feature>
<dbReference type="Pfam" id="PF04024">
    <property type="entry name" value="PspC"/>
    <property type="match status" value="1"/>
</dbReference>
<evidence type="ECO:0000256" key="2">
    <source>
        <dbReference type="ARBA" id="ARBA00022475"/>
    </source>
</evidence>
<reference evidence="8" key="1">
    <citation type="submission" date="2021-02" db="EMBL/GenBank/DDBJ databases">
        <title>Infant gut strain persistence is associated with maternal origin, phylogeny, and functional potential including surface adhesion and iron acquisition.</title>
        <authorList>
            <person name="Lou Y.C."/>
        </authorList>
    </citation>
    <scope>NUCLEOTIDE SEQUENCE</scope>
    <source>
        <strain evidence="8">L2_039_000G1_dasL2_039_000G1_concoct_11</strain>
    </source>
</reference>
<keyword evidence="4 6" id="KW-1133">Transmembrane helix</keyword>
<dbReference type="Proteomes" id="UP000727506">
    <property type="component" value="Unassembled WGS sequence"/>
</dbReference>
<sequence>MQERGGPAVAEANRLHRSDNEAISGVCAGVAEYFDLDPIAVRILAVLLSICTFGIAAVAYVIMWLVLPGRMEAPTPIACAAYVAAPASVSPAPARRARGMAPVPPVGLAPESPVPEANPVVAPVAASEEPCDRCGMEGWSRLCVWLGAVILAVDAALLFDFLVRGIVWWQLWPVALVVAGFVLMFVPAKKGRLIRRFSCGLSLVAMGVVALFMSIGVLSPFSFVYAVSKLWPMFLVMAGLLVMNISLHDEMFDFGLALCAIVVCVATCTAFAVPGPLEFVTVELPFGARAFDINPWL</sequence>
<feature type="transmembrane region" description="Helical" evidence="6">
    <location>
        <begin position="43"/>
        <end position="67"/>
    </location>
</feature>
<dbReference type="PANTHER" id="PTHR33885">
    <property type="entry name" value="PHAGE SHOCK PROTEIN C"/>
    <property type="match status" value="1"/>
</dbReference>
<dbReference type="EMBL" id="JAGZSV010000015">
    <property type="protein sequence ID" value="MBS6940189.1"/>
    <property type="molecule type" value="Genomic_DNA"/>
</dbReference>
<feature type="transmembrane region" description="Helical" evidence="6">
    <location>
        <begin position="230"/>
        <end position="247"/>
    </location>
</feature>
<dbReference type="InterPro" id="IPR007168">
    <property type="entry name" value="Phageshock_PspC_N"/>
</dbReference>
<dbReference type="AlphaFoldDB" id="A0A943Z732"/>
<keyword evidence="2" id="KW-1003">Cell membrane</keyword>
<comment type="caution">
    <text evidence="8">The sequence shown here is derived from an EMBL/GenBank/DDBJ whole genome shotgun (WGS) entry which is preliminary data.</text>
</comment>
<evidence type="ECO:0000256" key="4">
    <source>
        <dbReference type="ARBA" id="ARBA00022989"/>
    </source>
</evidence>
<evidence type="ECO:0000256" key="3">
    <source>
        <dbReference type="ARBA" id="ARBA00022692"/>
    </source>
</evidence>
<dbReference type="InterPro" id="IPR052027">
    <property type="entry name" value="PspC"/>
</dbReference>
<evidence type="ECO:0000313" key="9">
    <source>
        <dbReference type="Proteomes" id="UP000727506"/>
    </source>
</evidence>
<feature type="transmembrane region" description="Helical" evidence="6">
    <location>
        <begin position="254"/>
        <end position="273"/>
    </location>
</feature>
<feature type="transmembrane region" description="Helical" evidence="6">
    <location>
        <begin position="200"/>
        <end position="224"/>
    </location>
</feature>
<accession>A0A943Z732</accession>
<organism evidence="8 9">
    <name type="scientific">Slackia piriformis</name>
    <dbReference type="NCBI Taxonomy" id="626934"/>
    <lineage>
        <taxon>Bacteria</taxon>
        <taxon>Bacillati</taxon>
        <taxon>Actinomycetota</taxon>
        <taxon>Coriobacteriia</taxon>
        <taxon>Eggerthellales</taxon>
        <taxon>Eggerthellaceae</taxon>
        <taxon>Slackia</taxon>
    </lineage>
</organism>
<evidence type="ECO:0000313" key="8">
    <source>
        <dbReference type="EMBL" id="MBS6940189.1"/>
    </source>
</evidence>
<evidence type="ECO:0000256" key="1">
    <source>
        <dbReference type="ARBA" id="ARBA00004162"/>
    </source>
</evidence>
<keyword evidence="5 6" id="KW-0472">Membrane</keyword>
<protein>
    <submittedName>
        <fullName evidence="8">PspC domain-containing protein</fullName>
    </submittedName>
</protein>